<protein>
    <submittedName>
        <fullName evidence="3">Uncharacterized protein</fullName>
    </submittedName>
</protein>
<evidence type="ECO:0000313" key="4">
    <source>
        <dbReference type="Proteomes" id="UP000198287"/>
    </source>
</evidence>
<keyword evidence="2" id="KW-0732">Signal</keyword>
<organism evidence="3 4">
    <name type="scientific">Folsomia candida</name>
    <name type="common">Springtail</name>
    <dbReference type="NCBI Taxonomy" id="158441"/>
    <lineage>
        <taxon>Eukaryota</taxon>
        <taxon>Metazoa</taxon>
        <taxon>Ecdysozoa</taxon>
        <taxon>Arthropoda</taxon>
        <taxon>Hexapoda</taxon>
        <taxon>Collembola</taxon>
        <taxon>Entomobryomorpha</taxon>
        <taxon>Isotomoidea</taxon>
        <taxon>Isotomidae</taxon>
        <taxon>Proisotominae</taxon>
        <taxon>Folsomia</taxon>
    </lineage>
</organism>
<evidence type="ECO:0000256" key="1">
    <source>
        <dbReference type="SAM" id="MobiDB-lite"/>
    </source>
</evidence>
<evidence type="ECO:0000256" key="2">
    <source>
        <dbReference type="SAM" id="SignalP"/>
    </source>
</evidence>
<comment type="caution">
    <text evidence="3">The sequence shown here is derived from an EMBL/GenBank/DDBJ whole genome shotgun (WGS) entry which is preliminary data.</text>
</comment>
<feature type="chain" id="PRO_5012736818" evidence="2">
    <location>
        <begin position="23"/>
        <end position="291"/>
    </location>
</feature>
<dbReference type="AlphaFoldDB" id="A0A226DI80"/>
<sequence length="291" mass="33275">MNLTCLWLILLMQIILFENGQGFRRNKIFRRRNSIRTTKAIMKNQGKVQDACSDDIGVIAAEVAPNFKKIGPRRIKNQRTREESREEPSSFLGMKKLKKKFAKLKLCIITSKENCKEIESNKPVKNPVKNPKNQEVLNKSNKPPQEKPSGKISCDEIYSKFLRTESSYGSTPPAGLLAVRKTRGRLDYVAFEATSADVQVRDITKKRRNRGSAISDKVTKYLKPNMAPKDDRGHIKPASLLKQNNELNDQPDNFFAQDKSINTAWGSREKDIADFLEMNPGSKVKMEYYFE</sequence>
<feature type="region of interest" description="Disordered" evidence="1">
    <location>
        <begin position="121"/>
        <end position="151"/>
    </location>
</feature>
<evidence type="ECO:0000313" key="3">
    <source>
        <dbReference type="EMBL" id="OXA45252.1"/>
    </source>
</evidence>
<gene>
    <name evidence="3" type="ORF">Fcan01_20349</name>
</gene>
<feature type="compositionally biased region" description="Low complexity" evidence="1">
    <location>
        <begin position="123"/>
        <end position="133"/>
    </location>
</feature>
<name>A0A226DI80_FOLCA</name>
<dbReference type="EMBL" id="LNIX01000018">
    <property type="protein sequence ID" value="OXA45252.1"/>
    <property type="molecule type" value="Genomic_DNA"/>
</dbReference>
<proteinExistence type="predicted"/>
<dbReference type="Proteomes" id="UP000198287">
    <property type="component" value="Unassembled WGS sequence"/>
</dbReference>
<keyword evidence="4" id="KW-1185">Reference proteome</keyword>
<accession>A0A226DI80</accession>
<reference evidence="3 4" key="1">
    <citation type="submission" date="2015-12" db="EMBL/GenBank/DDBJ databases">
        <title>The genome of Folsomia candida.</title>
        <authorList>
            <person name="Faddeeva A."/>
            <person name="Derks M.F."/>
            <person name="Anvar Y."/>
            <person name="Smit S."/>
            <person name="Van Straalen N."/>
            <person name="Roelofs D."/>
        </authorList>
    </citation>
    <scope>NUCLEOTIDE SEQUENCE [LARGE SCALE GENOMIC DNA]</scope>
    <source>
        <strain evidence="3 4">VU population</strain>
        <tissue evidence="3">Whole body</tissue>
    </source>
</reference>
<feature type="signal peptide" evidence="2">
    <location>
        <begin position="1"/>
        <end position="22"/>
    </location>
</feature>